<proteinExistence type="predicted"/>
<dbReference type="EMBL" id="KV744808">
    <property type="protein sequence ID" value="OCK86173.1"/>
    <property type="molecule type" value="Genomic_DNA"/>
</dbReference>
<gene>
    <name evidence="1" type="ORF">K432DRAFT_143632</name>
</gene>
<protein>
    <submittedName>
        <fullName evidence="1">Uncharacterized protein</fullName>
    </submittedName>
</protein>
<keyword evidence="2" id="KW-1185">Reference proteome</keyword>
<evidence type="ECO:0000313" key="2">
    <source>
        <dbReference type="Proteomes" id="UP000250266"/>
    </source>
</evidence>
<reference evidence="1 2" key="1">
    <citation type="journal article" date="2016" name="Nat. Commun.">
        <title>Ectomycorrhizal ecology is imprinted in the genome of the dominant symbiotic fungus Cenococcum geophilum.</title>
        <authorList>
            <consortium name="DOE Joint Genome Institute"/>
            <person name="Peter M."/>
            <person name="Kohler A."/>
            <person name="Ohm R.A."/>
            <person name="Kuo A."/>
            <person name="Krutzmann J."/>
            <person name="Morin E."/>
            <person name="Arend M."/>
            <person name="Barry K.W."/>
            <person name="Binder M."/>
            <person name="Choi C."/>
            <person name="Clum A."/>
            <person name="Copeland A."/>
            <person name="Grisel N."/>
            <person name="Haridas S."/>
            <person name="Kipfer T."/>
            <person name="LaButti K."/>
            <person name="Lindquist E."/>
            <person name="Lipzen A."/>
            <person name="Maire R."/>
            <person name="Meier B."/>
            <person name="Mihaltcheva S."/>
            <person name="Molinier V."/>
            <person name="Murat C."/>
            <person name="Poggeler S."/>
            <person name="Quandt C.A."/>
            <person name="Sperisen C."/>
            <person name="Tritt A."/>
            <person name="Tisserant E."/>
            <person name="Crous P.W."/>
            <person name="Henrissat B."/>
            <person name="Nehls U."/>
            <person name="Egli S."/>
            <person name="Spatafora J.W."/>
            <person name="Grigoriev I.V."/>
            <person name="Martin F.M."/>
        </authorList>
    </citation>
    <scope>NUCLEOTIDE SEQUENCE [LARGE SCALE GENOMIC DNA]</scope>
    <source>
        <strain evidence="1 2">CBS 459.81</strain>
    </source>
</reference>
<organism evidence="1 2">
    <name type="scientific">Lepidopterella palustris CBS 459.81</name>
    <dbReference type="NCBI Taxonomy" id="1314670"/>
    <lineage>
        <taxon>Eukaryota</taxon>
        <taxon>Fungi</taxon>
        <taxon>Dikarya</taxon>
        <taxon>Ascomycota</taxon>
        <taxon>Pezizomycotina</taxon>
        <taxon>Dothideomycetes</taxon>
        <taxon>Pleosporomycetidae</taxon>
        <taxon>Mytilinidiales</taxon>
        <taxon>Argynnaceae</taxon>
        <taxon>Lepidopterella</taxon>
    </lineage>
</organism>
<evidence type="ECO:0000313" key="1">
    <source>
        <dbReference type="EMBL" id="OCK86173.1"/>
    </source>
</evidence>
<accession>A0A8E2EME0</accession>
<sequence length="167" mass="18975">MPPYEKSQQLTQASPRVNTQTAIWQVEPWPNATIVNLPHYLYSASPAGFKPSHAINRGFFSAALTTHSLQGPGGVQCGGFHPDHVHNFHRRPWRLSTLSHLLTRCAGHEQRLTHFGRLEFIVSLHRGTHWPLRSFCPPSIPSRVLLGRLDPEDKFYGTYEILNARIH</sequence>
<dbReference type="Proteomes" id="UP000250266">
    <property type="component" value="Unassembled WGS sequence"/>
</dbReference>
<name>A0A8E2EME0_9PEZI</name>
<dbReference type="AlphaFoldDB" id="A0A8E2EME0"/>